<evidence type="ECO:0008006" key="4">
    <source>
        <dbReference type="Google" id="ProtNLM"/>
    </source>
</evidence>
<keyword evidence="1" id="KW-0472">Membrane</keyword>
<feature type="transmembrane region" description="Helical" evidence="1">
    <location>
        <begin position="372"/>
        <end position="391"/>
    </location>
</feature>
<feature type="transmembrane region" description="Helical" evidence="1">
    <location>
        <begin position="254"/>
        <end position="275"/>
    </location>
</feature>
<dbReference type="EMBL" id="JBHSPH010000019">
    <property type="protein sequence ID" value="MFC5865385.1"/>
    <property type="molecule type" value="Genomic_DNA"/>
</dbReference>
<dbReference type="RefSeq" id="WP_263342389.1">
    <property type="nucleotide sequence ID" value="NZ_JAGSYH010000011.1"/>
</dbReference>
<sequence length="422" mass="46279">MNDAYDSPSYRVLVLFEVILFLLVLADGLLPQMQMFLLGGQVLVGSVLVKPILLIGLVIGCLYRPQLNISSLPMISWLLCIGFLVAEIAYLIIACDISLIDILKSYNSYYLLLLAGPAAVEFRNMVSEKTISRSVIGLFLVCAIIGIAQHVLNKPLLYTESSNGAFQVQSWDFFGEVRAFSLFSSGLNFGLFCSLCGALGVALLRNSPLKGSLLWVLAAIACYSTLTRVCYVVFACSSASAFVLTFGKNKRRGLWHPALYCALGISTLLYGLNSIATGNTGDLGSSISLIDRINEWTYYTDLITHSTLSHRLLGFGIFQSDKLTQLTPMAIDNLLLGLVLHIGMLGLLLFGVLMTKMWLYLRHKAITDRQPFVIAASSMWAALPCAGLFNLDLAPFGVAFALVILCRTGNGYDYFIDMKPHR</sequence>
<evidence type="ECO:0000313" key="3">
    <source>
        <dbReference type="Proteomes" id="UP001596091"/>
    </source>
</evidence>
<keyword evidence="1" id="KW-0812">Transmembrane</keyword>
<feature type="transmembrane region" description="Helical" evidence="1">
    <location>
        <begin position="42"/>
        <end position="63"/>
    </location>
</feature>
<keyword evidence="1" id="KW-1133">Transmembrane helix</keyword>
<feature type="transmembrane region" description="Helical" evidence="1">
    <location>
        <begin position="213"/>
        <end position="234"/>
    </location>
</feature>
<reference evidence="3" key="1">
    <citation type="journal article" date="2019" name="Int. J. Syst. Evol. Microbiol.">
        <title>The Global Catalogue of Microorganisms (GCM) 10K type strain sequencing project: providing services to taxonomists for standard genome sequencing and annotation.</title>
        <authorList>
            <consortium name="The Broad Institute Genomics Platform"/>
            <consortium name="The Broad Institute Genome Sequencing Center for Infectious Disease"/>
            <person name="Wu L."/>
            <person name="Ma J."/>
        </authorList>
    </citation>
    <scope>NUCLEOTIDE SEQUENCE [LARGE SCALE GENOMIC DNA]</scope>
    <source>
        <strain evidence="3">JCM 4087</strain>
    </source>
</reference>
<feature type="transmembrane region" description="Helical" evidence="1">
    <location>
        <begin position="338"/>
        <end position="360"/>
    </location>
</feature>
<feature type="transmembrane region" description="Helical" evidence="1">
    <location>
        <begin position="134"/>
        <end position="152"/>
    </location>
</feature>
<feature type="transmembrane region" description="Helical" evidence="1">
    <location>
        <begin position="12"/>
        <end position="30"/>
    </location>
</feature>
<accession>A0ABW1EM82</accession>
<feature type="transmembrane region" description="Helical" evidence="1">
    <location>
        <begin position="75"/>
        <end position="100"/>
    </location>
</feature>
<feature type="transmembrane region" description="Helical" evidence="1">
    <location>
        <begin position="106"/>
        <end position="122"/>
    </location>
</feature>
<dbReference type="Proteomes" id="UP001596091">
    <property type="component" value="Unassembled WGS sequence"/>
</dbReference>
<comment type="caution">
    <text evidence="2">The sequence shown here is derived from an EMBL/GenBank/DDBJ whole genome shotgun (WGS) entry which is preliminary data.</text>
</comment>
<gene>
    <name evidence="2" type="ORF">ACFPT7_23980</name>
</gene>
<feature type="transmembrane region" description="Helical" evidence="1">
    <location>
        <begin position="180"/>
        <end position="204"/>
    </location>
</feature>
<name>A0ABW1EM82_9BACT</name>
<evidence type="ECO:0000256" key="1">
    <source>
        <dbReference type="SAM" id="Phobius"/>
    </source>
</evidence>
<proteinExistence type="predicted"/>
<evidence type="ECO:0000313" key="2">
    <source>
        <dbReference type="EMBL" id="MFC5865385.1"/>
    </source>
</evidence>
<organism evidence="2 3">
    <name type="scientific">Acidicapsa dinghuensis</name>
    <dbReference type="NCBI Taxonomy" id="2218256"/>
    <lineage>
        <taxon>Bacteria</taxon>
        <taxon>Pseudomonadati</taxon>
        <taxon>Acidobacteriota</taxon>
        <taxon>Terriglobia</taxon>
        <taxon>Terriglobales</taxon>
        <taxon>Acidobacteriaceae</taxon>
        <taxon>Acidicapsa</taxon>
    </lineage>
</organism>
<protein>
    <recommendedName>
        <fullName evidence="4">O-antigen ligase domain-containing protein</fullName>
    </recommendedName>
</protein>
<keyword evidence="3" id="KW-1185">Reference proteome</keyword>